<protein>
    <recommendedName>
        <fullName evidence="4">Reverse transcriptase domain-containing protein</fullName>
    </recommendedName>
</protein>
<dbReference type="PANTHER" id="PTHR47027">
    <property type="entry name" value="REVERSE TRANSCRIPTASE DOMAIN-CONTAINING PROTEIN"/>
    <property type="match status" value="1"/>
</dbReference>
<organism evidence="2 3">
    <name type="scientific">Steinernema carpocapsae</name>
    <name type="common">Entomopathogenic nematode</name>
    <dbReference type="NCBI Taxonomy" id="34508"/>
    <lineage>
        <taxon>Eukaryota</taxon>
        <taxon>Metazoa</taxon>
        <taxon>Ecdysozoa</taxon>
        <taxon>Nematoda</taxon>
        <taxon>Chromadorea</taxon>
        <taxon>Rhabditida</taxon>
        <taxon>Tylenchina</taxon>
        <taxon>Panagrolaimomorpha</taxon>
        <taxon>Strongyloidoidea</taxon>
        <taxon>Steinernematidae</taxon>
        <taxon>Steinernema</taxon>
    </lineage>
</organism>
<dbReference type="AlphaFoldDB" id="A0A4U5N1B9"/>
<dbReference type="OrthoDB" id="410104at2759"/>
<proteinExistence type="predicted"/>
<reference evidence="2 3" key="2">
    <citation type="journal article" date="2019" name="G3 (Bethesda)">
        <title>Hybrid Assembly of the Genome of the Entomopathogenic Nematode Steinernema carpocapsae Identifies the X-Chromosome.</title>
        <authorList>
            <person name="Serra L."/>
            <person name="Macchietto M."/>
            <person name="Macias-Munoz A."/>
            <person name="McGill C.J."/>
            <person name="Rodriguez I.M."/>
            <person name="Rodriguez B."/>
            <person name="Murad R."/>
            <person name="Mortazavi A."/>
        </authorList>
    </citation>
    <scope>NUCLEOTIDE SEQUENCE [LARGE SCALE GENOMIC DNA]</scope>
    <source>
        <strain evidence="2 3">ALL</strain>
    </source>
</reference>
<feature type="compositionally biased region" description="Polar residues" evidence="1">
    <location>
        <begin position="58"/>
        <end position="79"/>
    </location>
</feature>
<evidence type="ECO:0000313" key="3">
    <source>
        <dbReference type="Proteomes" id="UP000298663"/>
    </source>
</evidence>
<evidence type="ECO:0000256" key="1">
    <source>
        <dbReference type="SAM" id="MobiDB-lite"/>
    </source>
</evidence>
<gene>
    <name evidence="2" type="ORF">L596_017335</name>
</gene>
<accession>A0A4U5N1B9</accession>
<feature type="region of interest" description="Disordered" evidence="1">
    <location>
        <begin position="50"/>
        <end position="217"/>
    </location>
</feature>
<sequence>MVSHRQRPTNRSLLSHNSKVLATTGNTSRADGVTRIARISSFKRSLPEYKIPLKSKRNQQSVEQSPSENSARTLVTTSQRSKRPETHENSVEILNAKMRRADNSTVSEPAFQRRASPNLSTNSSAKPSVFKRRNLQEDPTVRKRSKPARVAAPKQRSTRPVAPQKSHPAVKPTTKAASSQSAVISNDNKPTPIKATPVQQQKKSPMASSKISEKAHCQSKLEASHEVDFPKTDPALVFHLLVIGLAIMKTREYNTPLFMACVKFKPRFEQELDNEYINGLLSVKPQIVHLYSNGCLDGFLCYNNSAILLASSKDELQKNLQEFAEETAAKKLEIDIENTKIMARKEIQIHLNEKRLAQVDSFDHFGQHISIFGSYKVEISNRVNSAGAIFRRFKEVLEHRTFPINKINCYENKVLPALLYGCETWALTQVEKNKLERAHNKFVKKMTGECPSKNKSAASKFKSPLVEATRRKCRYARMIANNKNSVQKAAHDLDKWRCHQRKRGRPCIRWDDDLVKDWDERAKKNCRWELIAEKNFFNPLEFLQST</sequence>
<reference evidence="2 3" key="1">
    <citation type="journal article" date="2015" name="Genome Biol.">
        <title>Comparative genomics of Steinernema reveals deeply conserved gene regulatory networks.</title>
        <authorList>
            <person name="Dillman A.R."/>
            <person name="Macchietto M."/>
            <person name="Porter C.F."/>
            <person name="Rogers A."/>
            <person name="Williams B."/>
            <person name="Antoshechkin I."/>
            <person name="Lee M.M."/>
            <person name="Goodwin Z."/>
            <person name="Lu X."/>
            <person name="Lewis E.E."/>
            <person name="Goodrich-Blair H."/>
            <person name="Stock S.P."/>
            <person name="Adams B.J."/>
            <person name="Sternberg P.W."/>
            <person name="Mortazavi A."/>
        </authorList>
    </citation>
    <scope>NUCLEOTIDE SEQUENCE [LARGE SCALE GENOMIC DNA]</scope>
    <source>
        <strain evidence="2 3">ALL</strain>
    </source>
</reference>
<dbReference type="EMBL" id="AZBU02000005">
    <property type="protein sequence ID" value="TKR76146.1"/>
    <property type="molecule type" value="Genomic_DNA"/>
</dbReference>
<dbReference type="PANTHER" id="PTHR47027:SF20">
    <property type="entry name" value="REVERSE TRANSCRIPTASE-LIKE PROTEIN WITH RNA-DIRECTED DNA POLYMERASE DOMAIN"/>
    <property type="match status" value="1"/>
</dbReference>
<dbReference type="Proteomes" id="UP000298663">
    <property type="component" value="Unassembled WGS sequence"/>
</dbReference>
<keyword evidence="3" id="KW-1185">Reference proteome</keyword>
<feature type="compositionally biased region" description="Polar residues" evidence="1">
    <location>
        <begin position="115"/>
        <end position="126"/>
    </location>
</feature>
<evidence type="ECO:0000313" key="2">
    <source>
        <dbReference type="EMBL" id="TKR76146.1"/>
    </source>
</evidence>
<feature type="compositionally biased region" description="Polar residues" evidence="1">
    <location>
        <begin position="197"/>
        <end position="210"/>
    </location>
</feature>
<name>A0A4U5N1B9_STECR</name>
<feature type="compositionally biased region" description="Polar residues" evidence="1">
    <location>
        <begin position="175"/>
        <end position="189"/>
    </location>
</feature>
<comment type="caution">
    <text evidence="2">The sequence shown here is derived from an EMBL/GenBank/DDBJ whole genome shotgun (WGS) entry which is preliminary data.</text>
</comment>
<evidence type="ECO:0008006" key="4">
    <source>
        <dbReference type="Google" id="ProtNLM"/>
    </source>
</evidence>